<keyword evidence="2" id="KW-1185">Reference proteome</keyword>
<organism evidence="1 2">
    <name type="scientific">Cymbomonas tetramitiformis</name>
    <dbReference type="NCBI Taxonomy" id="36881"/>
    <lineage>
        <taxon>Eukaryota</taxon>
        <taxon>Viridiplantae</taxon>
        <taxon>Chlorophyta</taxon>
        <taxon>Pyramimonadophyceae</taxon>
        <taxon>Pyramimonadales</taxon>
        <taxon>Pyramimonadaceae</taxon>
        <taxon>Cymbomonas</taxon>
    </lineage>
</organism>
<comment type="caution">
    <text evidence="1">The sequence shown here is derived from an EMBL/GenBank/DDBJ whole genome shotgun (WGS) entry which is preliminary data.</text>
</comment>
<name>A0AAE0G5N4_9CHLO</name>
<reference evidence="1 2" key="1">
    <citation type="journal article" date="2015" name="Genome Biol. Evol.">
        <title>Comparative Genomics of a Bacterivorous Green Alga Reveals Evolutionary Causalities and Consequences of Phago-Mixotrophic Mode of Nutrition.</title>
        <authorList>
            <person name="Burns J.A."/>
            <person name="Paasch A."/>
            <person name="Narechania A."/>
            <person name="Kim E."/>
        </authorList>
    </citation>
    <scope>NUCLEOTIDE SEQUENCE [LARGE SCALE GENOMIC DNA]</scope>
    <source>
        <strain evidence="1 2">PLY_AMNH</strain>
    </source>
</reference>
<dbReference type="AlphaFoldDB" id="A0AAE0G5N4"/>
<gene>
    <name evidence="1" type="ORF">CYMTET_20316</name>
</gene>
<evidence type="ECO:0000313" key="2">
    <source>
        <dbReference type="Proteomes" id="UP001190700"/>
    </source>
</evidence>
<accession>A0AAE0G5N4</accession>
<proteinExistence type="predicted"/>
<protein>
    <submittedName>
        <fullName evidence="1">Uncharacterized protein</fullName>
    </submittedName>
</protein>
<dbReference type="EMBL" id="LGRX02009842">
    <property type="protein sequence ID" value="KAK3271326.1"/>
    <property type="molecule type" value="Genomic_DNA"/>
</dbReference>
<sequence length="241" mass="27345">MRVFPLVYHEQGELLRRGLPEKAERRTNTHPILWRQKVLREMKYLDAKSRCARTTSRTPASGRPELAEAVKTAVPTGWASPTWNWGYANGDAHDAAYSLRQKLAKEKARRKWLNSLACNPALVPWEEVKLALALLWQKAARERRDGGLTGWGFVLEQMSAARYEGGLEADRRLVRDMAERLHLLEDISLELDECVIGDESFKRSAAAVDKEEPELASDYDTERRELAIQVLVGLDFMSGGL</sequence>
<evidence type="ECO:0000313" key="1">
    <source>
        <dbReference type="EMBL" id="KAK3271326.1"/>
    </source>
</evidence>
<dbReference type="Proteomes" id="UP001190700">
    <property type="component" value="Unassembled WGS sequence"/>
</dbReference>